<gene>
    <name evidence="1" type="ORF">GCM10011487_30650</name>
</gene>
<dbReference type="AlphaFoldDB" id="A0A829YCU7"/>
<name>A0A829YCU7_9GAMM</name>
<sequence>MAASVHGVLRASMDADAVLSIQRAVEVAFQGSALRVVCIEDFIAMKLFACGPQDLADARYALAAGKSTIDQELLWRLTARYGRDAMAALQKLLSP</sequence>
<organism evidence="1 2">
    <name type="scientific">Steroidobacter agaridevorans</name>
    <dbReference type="NCBI Taxonomy" id="2695856"/>
    <lineage>
        <taxon>Bacteria</taxon>
        <taxon>Pseudomonadati</taxon>
        <taxon>Pseudomonadota</taxon>
        <taxon>Gammaproteobacteria</taxon>
        <taxon>Steroidobacterales</taxon>
        <taxon>Steroidobacteraceae</taxon>
        <taxon>Steroidobacter</taxon>
    </lineage>
</organism>
<dbReference type="Proteomes" id="UP000445000">
    <property type="component" value="Unassembled WGS sequence"/>
</dbReference>
<protein>
    <submittedName>
        <fullName evidence="1">Uncharacterized protein</fullName>
    </submittedName>
</protein>
<dbReference type="EMBL" id="BLJN01000003">
    <property type="protein sequence ID" value="GFE81065.1"/>
    <property type="molecule type" value="Genomic_DNA"/>
</dbReference>
<accession>A0A829YCU7</accession>
<keyword evidence="2" id="KW-1185">Reference proteome</keyword>
<comment type="caution">
    <text evidence="1">The sequence shown here is derived from an EMBL/GenBank/DDBJ whole genome shotgun (WGS) entry which is preliminary data.</text>
</comment>
<evidence type="ECO:0000313" key="1">
    <source>
        <dbReference type="EMBL" id="GFE81065.1"/>
    </source>
</evidence>
<evidence type="ECO:0000313" key="2">
    <source>
        <dbReference type="Proteomes" id="UP000445000"/>
    </source>
</evidence>
<reference evidence="2" key="1">
    <citation type="submission" date="2020-01" db="EMBL/GenBank/DDBJ databases">
        <title>'Steroidobacter agaridevorans' sp. nov., agar-degrading bacteria isolated from rhizosphere soils.</title>
        <authorList>
            <person name="Ikenaga M."/>
            <person name="Kataoka M."/>
            <person name="Murouchi A."/>
            <person name="Katsuragi S."/>
            <person name="Sakai M."/>
        </authorList>
    </citation>
    <scope>NUCLEOTIDE SEQUENCE [LARGE SCALE GENOMIC DNA]</scope>
    <source>
        <strain evidence="2">YU21-B</strain>
    </source>
</reference>
<proteinExistence type="predicted"/>